<accession>A0A6N4V5T5</accession>
<evidence type="ECO:0000313" key="3">
    <source>
        <dbReference type="Proteomes" id="UP000466785"/>
    </source>
</evidence>
<dbReference type="SUPFAM" id="SSF47598">
    <property type="entry name" value="Ribbon-helix-helix"/>
    <property type="match status" value="1"/>
</dbReference>
<sequence>MKTAISLPDETFERVTRRANDLGMSRSEFFTRAAQRYLDELDALSLTEHINSALERLVGPDEEVADAVAAGHRVLHDTADEW</sequence>
<reference evidence="2 3" key="1">
    <citation type="journal article" date="2019" name="Emerg. Microbes Infect.">
        <title>Comprehensive subspecies identification of 175 nontuberculous mycobacteria species based on 7547 genomic profiles.</title>
        <authorList>
            <person name="Matsumoto Y."/>
            <person name="Kinjo T."/>
            <person name="Motooka D."/>
            <person name="Nabeya D."/>
            <person name="Jung N."/>
            <person name="Uechi K."/>
            <person name="Horii T."/>
            <person name="Iida T."/>
            <person name="Fujita J."/>
            <person name="Nakamura S."/>
        </authorList>
    </citation>
    <scope>NUCLEOTIDE SEQUENCE [LARGE SCALE GENOMIC DNA]</scope>
    <source>
        <strain evidence="2 3">JCM 12603</strain>
    </source>
</reference>
<organism evidence="2 3">
    <name type="scientific">Mycolicibacterium poriferae</name>
    <dbReference type="NCBI Taxonomy" id="39694"/>
    <lineage>
        <taxon>Bacteria</taxon>
        <taxon>Bacillati</taxon>
        <taxon>Actinomycetota</taxon>
        <taxon>Actinomycetes</taxon>
        <taxon>Mycobacteriales</taxon>
        <taxon>Mycobacteriaceae</taxon>
        <taxon>Mycolicibacterium</taxon>
    </lineage>
</organism>
<dbReference type="InterPro" id="IPR010985">
    <property type="entry name" value="Ribbon_hlx_hlx"/>
</dbReference>
<keyword evidence="3" id="KW-1185">Reference proteome</keyword>
<name>A0A6N4V5T5_9MYCO</name>
<evidence type="ECO:0000313" key="2">
    <source>
        <dbReference type="EMBL" id="BBX50906.1"/>
    </source>
</evidence>
<evidence type="ECO:0000259" key="1">
    <source>
        <dbReference type="Pfam" id="PF01402"/>
    </source>
</evidence>
<dbReference type="RefSeq" id="WP_163673401.1">
    <property type="nucleotide sequence ID" value="NZ_AP022570.1"/>
</dbReference>
<protein>
    <submittedName>
        <fullName evidence="2">Antitoxin MazE6</fullName>
    </submittedName>
</protein>
<feature type="domain" description="Ribbon-helix-helix protein CopG" evidence="1">
    <location>
        <begin position="3"/>
        <end position="40"/>
    </location>
</feature>
<dbReference type="KEGG" id="mpof:MPOR_19320"/>
<gene>
    <name evidence="2" type="primary">mazE6</name>
    <name evidence="2" type="ORF">MPOR_19320</name>
</gene>
<dbReference type="InterPro" id="IPR013321">
    <property type="entry name" value="Arc_rbn_hlx_hlx"/>
</dbReference>
<dbReference type="Proteomes" id="UP000466785">
    <property type="component" value="Chromosome"/>
</dbReference>
<dbReference type="AlphaFoldDB" id="A0A6N4V5T5"/>
<dbReference type="GO" id="GO:0006355">
    <property type="term" value="P:regulation of DNA-templated transcription"/>
    <property type="evidence" value="ECO:0007669"/>
    <property type="project" value="InterPro"/>
</dbReference>
<dbReference type="InterPro" id="IPR002145">
    <property type="entry name" value="CopG"/>
</dbReference>
<proteinExistence type="predicted"/>
<dbReference type="Gene3D" id="1.10.1220.10">
    <property type="entry name" value="Met repressor-like"/>
    <property type="match status" value="1"/>
</dbReference>
<dbReference type="Pfam" id="PF01402">
    <property type="entry name" value="RHH_1"/>
    <property type="match status" value="1"/>
</dbReference>
<dbReference type="EMBL" id="AP022570">
    <property type="protein sequence ID" value="BBX50906.1"/>
    <property type="molecule type" value="Genomic_DNA"/>
</dbReference>